<dbReference type="InterPro" id="IPR027443">
    <property type="entry name" value="IPNS-like_sf"/>
</dbReference>
<proteinExistence type="inferred from homology"/>
<comment type="caution">
    <text evidence="4">The sequence shown here is derived from an EMBL/GenBank/DDBJ whole genome shotgun (WGS) entry which is preliminary data.</text>
</comment>
<feature type="compositionally biased region" description="Low complexity" evidence="2">
    <location>
        <begin position="228"/>
        <end position="237"/>
    </location>
</feature>
<name>A0A8J4BIH1_9CHLO</name>
<dbReference type="PANTHER" id="PTHR47990">
    <property type="entry name" value="2-OXOGLUTARATE (2OG) AND FE(II)-DEPENDENT OXYGENASE SUPERFAMILY PROTEIN-RELATED"/>
    <property type="match status" value="1"/>
</dbReference>
<gene>
    <name evidence="4" type="ORF">Vafri_15855</name>
</gene>
<dbReference type="PROSITE" id="PS51471">
    <property type="entry name" value="FE2OG_OXY"/>
    <property type="match status" value="1"/>
</dbReference>
<keyword evidence="5" id="KW-1185">Reference proteome</keyword>
<sequence>MARLEAPAKQKTVPIIDLGLPEEEAATQIREACTGSGFFYVSNHGVSESLVDDTFEQQRELFHLPIAEKMAMLQNENNRGYTPFQEETLDPVHQTHGDTKEGFYFGREVAADSPESKKPLHGPNQWPNPQLMPRYREVTWQYYEALYGLGMRLLRLLALSLGLPAPYFAPMFDRPMVTLRPLHYSGEVSDPGAGVFGAGAHTDYGMLTILATDDTPGLQIWTGPDLTSGSAPNSSNGASGGGREGSSAGDEGTTVAAAGGRWCDVEPIPGTFIINLGDMLERWTNGRYRSTLHRVLNTTGRERYSIAFFFEPNFEAEVAVLPVCCGPDDPPRYPPTTAGQHLLDRYAATHAGYHGPVKQGHEKQQHLQ</sequence>
<feature type="region of interest" description="Disordered" evidence="2">
    <location>
        <begin position="221"/>
        <end position="254"/>
    </location>
</feature>
<dbReference type="SUPFAM" id="SSF51197">
    <property type="entry name" value="Clavaminate synthase-like"/>
    <property type="match status" value="1"/>
</dbReference>
<dbReference type="InterPro" id="IPR044861">
    <property type="entry name" value="IPNS-like_FE2OG_OXY"/>
</dbReference>
<evidence type="ECO:0000259" key="3">
    <source>
        <dbReference type="PROSITE" id="PS51471"/>
    </source>
</evidence>
<feature type="domain" description="Fe2OG dioxygenase" evidence="3">
    <location>
        <begin position="174"/>
        <end position="312"/>
    </location>
</feature>
<dbReference type="Pfam" id="PF14226">
    <property type="entry name" value="DIOX_N"/>
    <property type="match status" value="1"/>
</dbReference>
<dbReference type="Gene3D" id="2.60.120.330">
    <property type="entry name" value="B-lactam Antibiotic, Isopenicillin N Synthase, Chain"/>
    <property type="match status" value="1"/>
</dbReference>
<evidence type="ECO:0000313" key="4">
    <source>
        <dbReference type="EMBL" id="GIL61392.1"/>
    </source>
</evidence>
<dbReference type="EMBL" id="BNCO01000045">
    <property type="protein sequence ID" value="GIL61392.1"/>
    <property type="molecule type" value="Genomic_DNA"/>
</dbReference>
<protein>
    <recommendedName>
        <fullName evidence="3">Fe2OG dioxygenase domain-containing protein</fullName>
    </recommendedName>
</protein>
<dbReference type="GO" id="GO:0016491">
    <property type="term" value="F:oxidoreductase activity"/>
    <property type="evidence" value="ECO:0007669"/>
    <property type="project" value="UniProtKB-KW"/>
</dbReference>
<dbReference type="InterPro" id="IPR005123">
    <property type="entry name" value="Oxoglu/Fe-dep_dioxygenase_dom"/>
</dbReference>
<evidence type="ECO:0000256" key="2">
    <source>
        <dbReference type="SAM" id="MobiDB-lite"/>
    </source>
</evidence>
<dbReference type="GO" id="GO:0046872">
    <property type="term" value="F:metal ion binding"/>
    <property type="evidence" value="ECO:0007669"/>
    <property type="project" value="UniProtKB-KW"/>
</dbReference>
<dbReference type="AlphaFoldDB" id="A0A8J4BIH1"/>
<organism evidence="4 5">
    <name type="scientific">Volvox africanus</name>
    <dbReference type="NCBI Taxonomy" id="51714"/>
    <lineage>
        <taxon>Eukaryota</taxon>
        <taxon>Viridiplantae</taxon>
        <taxon>Chlorophyta</taxon>
        <taxon>core chlorophytes</taxon>
        <taxon>Chlorophyceae</taxon>
        <taxon>CS clade</taxon>
        <taxon>Chlamydomonadales</taxon>
        <taxon>Volvocaceae</taxon>
        <taxon>Volvox</taxon>
    </lineage>
</organism>
<keyword evidence="1" id="KW-0479">Metal-binding</keyword>
<dbReference type="InterPro" id="IPR050231">
    <property type="entry name" value="Iron_ascorbate_oxido_reductase"/>
</dbReference>
<comment type="similarity">
    <text evidence="1">Belongs to the iron/ascorbate-dependent oxidoreductase family.</text>
</comment>
<reference evidence="4" key="1">
    <citation type="journal article" date="2021" name="Proc. Natl. Acad. Sci. U.S.A.">
        <title>Three genomes in the algal genus Volvox reveal the fate of a haploid sex-determining region after a transition to homothallism.</title>
        <authorList>
            <person name="Yamamoto K."/>
            <person name="Hamaji T."/>
            <person name="Kawai-Toyooka H."/>
            <person name="Matsuzaki R."/>
            <person name="Takahashi F."/>
            <person name="Nishimura Y."/>
            <person name="Kawachi M."/>
            <person name="Noguchi H."/>
            <person name="Minakuchi Y."/>
            <person name="Umen J.G."/>
            <person name="Toyoda A."/>
            <person name="Nozaki H."/>
        </authorList>
    </citation>
    <scope>NUCLEOTIDE SEQUENCE</scope>
    <source>
        <strain evidence="4">NIES-3780</strain>
    </source>
</reference>
<evidence type="ECO:0000256" key="1">
    <source>
        <dbReference type="RuleBase" id="RU003682"/>
    </source>
</evidence>
<evidence type="ECO:0000313" key="5">
    <source>
        <dbReference type="Proteomes" id="UP000747399"/>
    </source>
</evidence>
<dbReference type="Pfam" id="PF03171">
    <property type="entry name" value="2OG-FeII_Oxy"/>
    <property type="match status" value="1"/>
</dbReference>
<dbReference type="PRINTS" id="PR00682">
    <property type="entry name" value="IPNSYNTHASE"/>
</dbReference>
<keyword evidence="1" id="KW-0408">Iron</keyword>
<dbReference type="Proteomes" id="UP000747399">
    <property type="component" value="Unassembled WGS sequence"/>
</dbReference>
<accession>A0A8J4BIH1</accession>
<keyword evidence="1" id="KW-0560">Oxidoreductase</keyword>
<dbReference type="InterPro" id="IPR026992">
    <property type="entry name" value="DIOX_N"/>
</dbReference>